<dbReference type="AlphaFoldDB" id="A0AAT9H2P9"/>
<reference evidence="3" key="1">
    <citation type="submission" date="2024-05" db="EMBL/GenBank/DDBJ databases">
        <title>Whole-Genome Sequence of CFS9, a Potential Fish Probiotic Isolated from the Body Surface of Silurus asotus.</title>
        <authorList>
            <person name="Kojima M."/>
            <person name="Tobioka K."/>
            <person name="Yokota K."/>
            <person name="Nakatani H."/>
            <person name="Hori K."/>
            <person name="Tamaru Y."/>
            <person name="Okazaki F."/>
        </authorList>
    </citation>
    <scope>NUCLEOTIDE SEQUENCE</scope>
    <source>
        <strain evidence="3">CFS9</strain>
    </source>
</reference>
<dbReference type="Gene3D" id="3.30.200.20">
    <property type="entry name" value="Phosphorylase Kinase, domain 1"/>
    <property type="match status" value="1"/>
</dbReference>
<dbReference type="SUPFAM" id="SSF56112">
    <property type="entry name" value="Protein kinase-like (PK-like)"/>
    <property type="match status" value="1"/>
</dbReference>
<accession>A0AAT9H2P9</accession>
<organism evidence="3">
    <name type="scientific">Flavobacterium sp. CFS9</name>
    <dbReference type="NCBI Taxonomy" id="3143118"/>
    <lineage>
        <taxon>Bacteria</taxon>
        <taxon>Pseudomonadati</taxon>
        <taxon>Bacteroidota</taxon>
        <taxon>Flavobacteriia</taxon>
        <taxon>Flavobacteriales</taxon>
        <taxon>Flavobacteriaceae</taxon>
        <taxon>Flavobacterium</taxon>
    </lineage>
</organism>
<name>A0AAT9H2P9_9FLAO</name>
<dbReference type="InterPro" id="IPR002575">
    <property type="entry name" value="Aminoglycoside_PTrfase"/>
</dbReference>
<comment type="similarity">
    <text evidence="1">Belongs to the pseudomonas-type ThrB family.</text>
</comment>
<sequence>MQSPKKQRNEELMTDKFPTINSTLSPNDLGKLIRQKYEVSKNTECSIFRIAMNHLYIVHDDEIKYVFRVYTCNWRTKLEIEEELRLLLHLKGTDRQVAYPIADKFSEYIQEIEAPEGKRFGVLFSYAKGAKTAKFSHQTSFLIGQALAKVHLSTENFKLNRISYNTNNLLVIPILRIKKFFNKNINEIEFLEKLSAFLMLKIGSIEKQKTRYGSVHLDVWFDNLHIDDEKEITFFDFDFCGNGYLCFDISYFLFQLLATNLNEEEYQIKAESFLKGYETVTEITAEEKKFLPFACLAIMTYYISIQCDRFEYWTNIFLNEDHLKRMVGNLKRWITYNKIEIDSDC</sequence>
<dbReference type="GO" id="GO:0004413">
    <property type="term" value="F:homoserine kinase activity"/>
    <property type="evidence" value="ECO:0007669"/>
    <property type="project" value="TreeGrafter"/>
</dbReference>
<dbReference type="InterPro" id="IPR050249">
    <property type="entry name" value="Pseudomonas-type_ThrB"/>
</dbReference>
<dbReference type="PANTHER" id="PTHR21064:SF6">
    <property type="entry name" value="AMINOGLYCOSIDE PHOSPHOTRANSFERASE DOMAIN-CONTAINING PROTEIN"/>
    <property type="match status" value="1"/>
</dbReference>
<feature type="domain" description="Aminoglycoside phosphotransferase" evidence="2">
    <location>
        <begin position="54"/>
        <end position="279"/>
    </location>
</feature>
<dbReference type="PANTHER" id="PTHR21064">
    <property type="entry name" value="AMINOGLYCOSIDE PHOSPHOTRANSFERASE DOMAIN-CONTAINING PROTEIN-RELATED"/>
    <property type="match status" value="1"/>
</dbReference>
<dbReference type="GO" id="GO:0009088">
    <property type="term" value="P:threonine biosynthetic process"/>
    <property type="evidence" value="ECO:0007669"/>
    <property type="project" value="TreeGrafter"/>
</dbReference>
<dbReference type="Gene3D" id="3.90.1200.10">
    <property type="match status" value="1"/>
</dbReference>
<evidence type="ECO:0000256" key="1">
    <source>
        <dbReference type="ARBA" id="ARBA00038240"/>
    </source>
</evidence>
<dbReference type="InterPro" id="IPR011009">
    <property type="entry name" value="Kinase-like_dom_sf"/>
</dbReference>
<evidence type="ECO:0000259" key="2">
    <source>
        <dbReference type="Pfam" id="PF01636"/>
    </source>
</evidence>
<proteinExistence type="inferred from homology"/>
<protein>
    <recommendedName>
        <fullName evidence="2">Aminoglycoside phosphotransferase domain-containing protein</fullName>
    </recommendedName>
</protein>
<dbReference type="Pfam" id="PF01636">
    <property type="entry name" value="APH"/>
    <property type="match status" value="1"/>
</dbReference>
<gene>
    <name evidence="3" type="ORF">CFS9_23840</name>
</gene>
<dbReference type="EMBL" id="AP031573">
    <property type="protein sequence ID" value="BFM43743.1"/>
    <property type="molecule type" value="Genomic_DNA"/>
</dbReference>
<evidence type="ECO:0000313" key="3">
    <source>
        <dbReference type="EMBL" id="BFM43743.1"/>
    </source>
</evidence>